<sequence>MVSVISFRMDPEFHRPDYQVADERYDLLAEWIVTDLGTFFLVVLDALAMADDVARGEEPFEDWSSENYEVSFTPEALRIRNLWVPGAEGEFPADVARAAIEEYWGFLVGQPERVGVREYRPDLPEWQANLARWEEKWGRAHPYRGRLF</sequence>
<keyword evidence="2" id="KW-1185">Reference proteome</keyword>
<dbReference type="Proteomes" id="UP001602245">
    <property type="component" value="Unassembled WGS sequence"/>
</dbReference>
<evidence type="ECO:0000313" key="2">
    <source>
        <dbReference type="Proteomes" id="UP001602245"/>
    </source>
</evidence>
<dbReference type="RefSeq" id="WP_020515948.1">
    <property type="nucleotide sequence ID" value="NZ_JBIAZU010000004.1"/>
</dbReference>
<organism evidence="1 2">
    <name type="scientific">Paractinoplanes globisporus</name>
    <dbReference type="NCBI Taxonomy" id="113565"/>
    <lineage>
        <taxon>Bacteria</taxon>
        <taxon>Bacillati</taxon>
        <taxon>Actinomycetota</taxon>
        <taxon>Actinomycetes</taxon>
        <taxon>Micromonosporales</taxon>
        <taxon>Micromonosporaceae</taxon>
        <taxon>Paractinoplanes</taxon>
    </lineage>
</organism>
<protein>
    <submittedName>
        <fullName evidence="1">Uncharacterized protein</fullName>
    </submittedName>
</protein>
<gene>
    <name evidence="1" type="ORF">ACFY35_25265</name>
</gene>
<accession>A0ABW6WHK8</accession>
<name>A0ABW6WHK8_9ACTN</name>
<proteinExistence type="predicted"/>
<dbReference type="EMBL" id="JBIAZU010000004">
    <property type="protein sequence ID" value="MFF5292766.1"/>
    <property type="molecule type" value="Genomic_DNA"/>
</dbReference>
<comment type="caution">
    <text evidence="1">The sequence shown here is derived from an EMBL/GenBank/DDBJ whole genome shotgun (WGS) entry which is preliminary data.</text>
</comment>
<reference evidence="1 2" key="1">
    <citation type="submission" date="2024-10" db="EMBL/GenBank/DDBJ databases">
        <title>The Natural Products Discovery Center: Release of the First 8490 Sequenced Strains for Exploring Actinobacteria Biosynthetic Diversity.</title>
        <authorList>
            <person name="Kalkreuter E."/>
            <person name="Kautsar S.A."/>
            <person name="Yang D."/>
            <person name="Bader C.D."/>
            <person name="Teijaro C.N."/>
            <person name="Fluegel L."/>
            <person name="Davis C.M."/>
            <person name="Simpson J.R."/>
            <person name="Lauterbach L."/>
            <person name="Steele A.D."/>
            <person name="Gui C."/>
            <person name="Meng S."/>
            <person name="Li G."/>
            <person name="Viehrig K."/>
            <person name="Ye F."/>
            <person name="Su P."/>
            <person name="Kiefer A.F."/>
            <person name="Nichols A."/>
            <person name="Cepeda A.J."/>
            <person name="Yan W."/>
            <person name="Fan B."/>
            <person name="Jiang Y."/>
            <person name="Adhikari A."/>
            <person name="Zheng C.-J."/>
            <person name="Schuster L."/>
            <person name="Cowan T.M."/>
            <person name="Smanski M.J."/>
            <person name="Chevrette M.G."/>
            <person name="De Carvalho L.P.S."/>
            <person name="Shen B."/>
        </authorList>
    </citation>
    <scope>NUCLEOTIDE SEQUENCE [LARGE SCALE GENOMIC DNA]</scope>
    <source>
        <strain evidence="1 2">NPDC000087</strain>
    </source>
</reference>
<evidence type="ECO:0000313" key="1">
    <source>
        <dbReference type="EMBL" id="MFF5292766.1"/>
    </source>
</evidence>